<dbReference type="InterPro" id="IPR001715">
    <property type="entry name" value="CH_dom"/>
</dbReference>
<dbReference type="InterPro" id="IPR044801">
    <property type="entry name" value="Filamin"/>
</dbReference>
<keyword evidence="1" id="KW-0677">Repeat</keyword>
<dbReference type="GO" id="GO:0030036">
    <property type="term" value="P:actin cytoskeleton organization"/>
    <property type="evidence" value="ECO:0007669"/>
    <property type="project" value="InterPro"/>
</dbReference>
<protein>
    <recommendedName>
        <fullName evidence="2">Calponin-homology (CH) domain-containing protein</fullName>
    </recommendedName>
</protein>
<keyword evidence="4" id="KW-1185">Reference proteome</keyword>
<organism evidence="3 4">
    <name type="scientific">Lottia gigantea</name>
    <name type="common">Giant owl limpet</name>
    <dbReference type="NCBI Taxonomy" id="225164"/>
    <lineage>
        <taxon>Eukaryota</taxon>
        <taxon>Metazoa</taxon>
        <taxon>Spiralia</taxon>
        <taxon>Lophotrochozoa</taxon>
        <taxon>Mollusca</taxon>
        <taxon>Gastropoda</taxon>
        <taxon>Patellogastropoda</taxon>
        <taxon>Lottioidea</taxon>
        <taxon>Lottiidae</taxon>
        <taxon>Lottia</taxon>
    </lineage>
</organism>
<dbReference type="CTD" id="20231327"/>
<evidence type="ECO:0000313" key="4">
    <source>
        <dbReference type="Proteomes" id="UP000030746"/>
    </source>
</evidence>
<accession>V4AGL1</accession>
<evidence type="ECO:0000259" key="2">
    <source>
        <dbReference type="PROSITE" id="PS50021"/>
    </source>
</evidence>
<dbReference type="SMART" id="SM00033">
    <property type="entry name" value="CH"/>
    <property type="match status" value="1"/>
</dbReference>
<dbReference type="PROSITE" id="PS50021">
    <property type="entry name" value="CH"/>
    <property type="match status" value="1"/>
</dbReference>
<dbReference type="Proteomes" id="UP000030746">
    <property type="component" value="Unassembled WGS sequence"/>
</dbReference>
<dbReference type="AlphaFoldDB" id="V4AGL1"/>
<dbReference type="Pfam" id="PF00307">
    <property type="entry name" value="CH"/>
    <property type="match status" value="1"/>
</dbReference>
<reference evidence="3 4" key="1">
    <citation type="journal article" date="2013" name="Nature">
        <title>Insights into bilaterian evolution from three spiralian genomes.</title>
        <authorList>
            <person name="Simakov O."/>
            <person name="Marletaz F."/>
            <person name="Cho S.J."/>
            <person name="Edsinger-Gonzales E."/>
            <person name="Havlak P."/>
            <person name="Hellsten U."/>
            <person name="Kuo D.H."/>
            <person name="Larsson T."/>
            <person name="Lv J."/>
            <person name="Arendt D."/>
            <person name="Savage R."/>
            <person name="Osoegawa K."/>
            <person name="de Jong P."/>
            <person name="Grimwood J."/>
            <person name="Chapman J.A."/>
            <person name="Shapiro H."/>
            <person name="Aerts A."/>
            <person name="Otillar R.P."/>
            <person name="Terry A.Y."/>
            <person name="Boore J.L."/>
            <person name="Grigoriev I.V."/>
            <person name="Lindberg D.R."/>
            <person name="Seaver E.C."/>
            <person name="Weisblat D.A."/>
            <person name="Putnam N.H."/>
            <person name="Rokhsar D.S."/>
        </authorList>
    </citation>
    <scope>NUCLEOTIDE SEQUENCE [LARGE SCALE GENOMIC DNA]</scope>
</reference>
<dbReference type="PANTHER" id="PTHR38537">
    <property type="entry name" value="JITTERBUG, ISOFORM N"/>
    <property type="match status" value="1"/>
</dbReference>
<dbReference type="RefSeq" id="XP_009053143.1">
    <property type="nucleotide sequence ID" value="XM_009054895.1"/>
</dbReference>
<dbReference type="KEGG" id="lgi:LOTGIDRAFT_116257"/>
<evidence type="ECO:0000256" key="1">
    <source>
        <dbReference type="ARBA" id="ARBA00022737"/>
    </source>
</evidence>
<evidence type="ECO:0000313" key="3">
    <source>
        <dbReference type="EMBL" id="ESO96022.1"/>
    </source>
</evidence>
<dbReference type="HOGENOM" id="CLU_2266779_0_0_1"/>
<dbReference type="GeneID" id="20231327"/>
<dbReference type="Gene3D" id="1.10.418.10">
    <property type="entry name" value="Calponin-like domain"/>
    <property type="match status" value="1"/>
</dbReference>
<sequence>MQRNVSLKSETHTIGSENEWVSIQNRTFTNWVNEQLSSCGREISNLQTDLCDGVNLVALVESLQVRKIGKVYSKSKSRIQMIQNVNLAFKAIAEDKYQISQYR</sequence>
<gene>
    <name evidence="3" type="ORF">LOTGIDRAFT_116257</name>
</gene>
<proteinExistence type="predicted"/>
<dbReference type="PANTHER" id="PTHR38537:SF16">
    <property type="entry name" value="CALPONIN-HOMOLOGY (CH) DOMAIN-CONTAINING PROTEIN"/>
    <property type="match status" value="1"/>
</dbReference>
<dbReference type="OrthoDB" id="18740at2759"/>
<feature type="domain" description="Calponin-homology (CH)" evidence="2">
    <location>
        <begin position="22"/>
        <end position="103"/>
    </location>
</feature>
<dbReference type="SUPFAM" id="SSF47576">
    <property type="entry name" value="Calponin-homology domain, CH-domain"/>
    <property type="match status" value="1"/>
</dbReference>
<dbReference type="EMBL" id="KB201549">
    <property type="protein sequence ID" value="ESO96022.1"/>
    <property type="molecule type" value="Genomic_DNA"/>
</dbReference>
<dbReference type="InterPro" id="IPR036872">
    <property type="entry name" value="CH_dom_sf"/>
</dbReference>
<name>V4AGL1_LOTGI</name>
<dbReference type="GO" id="GO:0051015">
    <property type="term" value="F:actin filament binding"/>
    <property type="evidence" value="ECO:0007669"/>
    <property type="project" value="InterPro"/>
</dbReference>
<dbReference type="STRING" id="225164.V4AGL1"/>